<evidence type="ECO:0000256" key="3">
    <source>
        <dbReference type="ARBA" id="ARBA00011925"/>
    </source>
</evidence>
<sequence>LAFIQAKFEKNSTNLDGKFKKAQTMNKFQDVKIRLLQSDGTSSDAQQTFNLEIKIEGQLSTLKASNESGDVTYTTVLNKNTKGFQFGEQSFVLQLDPNPLVFNFTSKEELDKFCKVFSSTTNQVAGKLNTFDERTEEASSSQYFQFYGYLSQQQNMMQDYIRTSTYQCAILQNAAEFKDKVVLDVGAGTGILSFFAVQAGAKKVYAVEASNMAQHAKELVAHNNLSKVIEVKFGKIEEIELPEKVDIIISEPMGYMLFNERMLETYLHAKKWLKPGGNMYPTKGDLYVAPFTDDALFMEHFGRSNFWCQTSFYNVNLTNIRQNALQEYFRQPIVDTFDVRILMAKPVLHTTDFLTSSEESLQKIYIPIQYTMLMTGTIHGLAFWFEVGFLGKINHVYLSTAPQEPLTHWYQVRCLLPNPLFVRAGQKVSGTVVLHANQRQSYDVEMEVVLDGTGVRSSNVLDLKNPYFRYNGAAPAPPAGNSNASPTEQYWNTGTAVNGATNLSTSTSTSYPGQPSHVIAGGLSAYTSQAVGGVMATQQQPPQSVQQYAQLGSERYILTNPSSQAQYDRVYVSGMSG</sequence>
<keyword evidence="10" id="KW-0804">Transcription</keyword>
<feature type="domain" description="Methyltransferase" evidence="14">
    <location>
        <begin position="182"/>
        <end position="277"/>
    </location>
</feature>
<evidence type="ECO:0000259" key="15">
    <source>
        <dbReference type="Pfam" id="PF22528"/>
    </source>
</evidence>
<dbReference type="EC" id="2.1.1.319" evidence="3"/>
<dbReference type="Proteomes" id="UP000594262">
    <property type="component" value="Unplaced"/>
</dbReference>
<evidence type="ECO:0000256" key="10">
    <source>
        <dbReference type="ARBA" id="ARBA00023163"/>
    </source>
</evidence>
<dbReference type="FunFam" id="3.40.50.150:FF:000031">
    <property type="entry name" value="Putative Histone-arginine methyltransferase CARM1"/>
    <property type="match status" value="1"/>
</dbReference>
<dbReference type="PANTHER" id="PTHR11006:SF10">
    <property type="entry name" value="HISTONE-ARGININE METHYLTRANSFERASE CARMER-RELATED"/>
    <property type="match status" value="1"/>
</dbReference>
<keyword evidence="6 13" id="KW-0808">Transferase</keyword>
<protein>
    <recommendedName>
        <fullName evidence="3">type I protein arginine methyltransferase</fullName>
        <ecNumber evidence="3">2.1.1.319</ecNumber>
    </recommendedName>
</protein>
<evidence type="ECO:0000256" key="5">
    <source>
        <dbReference type="ARBA" id="ARBA00022603"/>
    </source>
</evidence>
<dbReference type="InterPro" id="IPR029063">
    <property type="entry name" value="SAM-dependent_MTases_sf"/>
</dbReference>
<evidence type="ECO:0000256" key="12">
    <source>
        <dbReference type="ARBA" id="ARBA00049086"/>
    </source>
</evidence>
<evidence type="ECO:0000256" key="8">
    <source>
        <dbReference type="ARBA" id="ARBA00022853"/>
    </source>
</evidence>
<dbReference type="AlphaFoldDB" id="A0A7M5XDG8"/>
<dbReference type="GO" id="GO:0005737">
    <property type="term" value="C:cytoplasm"/>
    <property type="evidence" value="ECO:0007669"/>
    <property type="project" value="UniProtKB-SubCell"/>
</dbReference>
<evidence type="ECO:0000259" key="14">
    <source>
        <dbReference type="Pfam" id="PF13649"/>
    </source>
</evidence>
<evidence type="ECO:0000256" key="7">
    <source>
        <dbReference type="ARBA" id="ARBA00022691"/>
    </source>
</evidence>
<keyword evidence="4" id="KW-0963">Cytoplasm</keyword>
<evidence type="ECO:0000256" key="6">
    <source>
        <dbReference type="ARBA" id="ARBA00022679"/>
    </source>
</evidence>
<dbReference type="Pfam" id="PF11531">
    <property type="entry name" value="CARM1"/>
    <property type="match status" value="1"/>
</dbReference>
<keyword evidence="8" id="KW-0156">Chromatin regulator</keyword>
<keyword evidence="5 13" id="KW-0489">Methyltransferase</keyword>
<evidence type="ECO:0000256" key="13">
    <source>
        <dbReference type="PROSITE-ProRule" id="PRU01015"/>
    </source>
</evidence>
<keyword evidence="17" id="KW-1185">Reference proteome</keyword>
<dbReference type="Gene3D" id="2.30.29.30">
    <property type="entry name" value="Pleckstrin-homology domain (PH domain)/Phosphotyrosine-binding domain (PTB)"/>
    <property type="match status" value="1"/>
</dbReference>
<evidence type="ECO:0000256" key="2">
    <source>
        <dbReference type="ARBA" id="ARBA00004496"/>
    </source>
</evidence>
<evidence type="ECO:0000256" key="9">
    <source>
        <dbReference type="ARBA" id="ARBA00023015"/>
    </source>
</evidence>
<dbReference type="Pfam" id="PF22528">
    <property type="entry name" value="PRMT_C"/>
    <property type="match status" value="1"/>
</dbReference>
<dbReference type="Pfam" id="PF13649">
    <property type="entry name" value="Methyltransf_25"/>
    <property type="match status" value="1"/>
</dbReference>
<dbReference type="PROSITE" id="PS51678">
    <property type="entry name" value="SAM_MT_PRMT"/>
    <property type="match status" value="1"/>
</dbReference>
<name>A0A7M5XDG8_9CNID</name>
<dbReference type="Gene3D" id="2.70.160.11">
    <property type="entry name" value="Hnrnp arginine n-methyltransferase1"/>
    <property type="match status" value="1"/>
</dbReference>
<dbReference type="OrthoDB" id="7848332at2759"/>
<accession>A0A7M5XDG8</accession>
<feature type="domain" description="Protein arginine N-methyltransferase" evidence="15">
    <location>
        <begin position="283"/>
        <end position="447"/>
    </location>
</feature>
<dbReference type="Gene3D" id="3.40.50.150">
    <property type="entry name" value="Vaccinia Virus protein VP39"/>
    <property type="match status" value="1"/>
</dbReference>
<comment type="subcellular location">
    <subcellularLocation>
        <location evidence="2">Cytoplasm</location>
    </subcellularLocation>
    <subcellularLocation>
        <location evidence="1">Nucleus</location>
    </subcellularLocation>
</comment>
<dbReference type="PANTHER" id="PTHR11006">
    <property type="entry name" value="PROTEIN ARGININE N-METHYLTRANSFERASE"/>
    <property type="match status" value="1"/>
</dbReference>
<evidence type="ECO:0000256" key="11">
    <source>
        <dbReference type="ARBA" id="ARBA00023242"/>
    </source>
</evidence>
<evidence type="ECO:0000313" key="17">
    <source>
        <dbReference type="Proteomes" id="UP000594262"/>
    </source>
</evidence>
<reference evidence="16" key="1">
    <citation type="submission" date="2021-01" db="UniProtKB">
        <authorList>
            <consortium name="EnsemblMetazoa"/>
        </authorList>
    </citation>
    <scope>IDENTIFICATION</scope>
</reference>
<comment type="catalytic activity">
    <reaction evidence="12">
        <text>L-arginyl-[protein] + 2 S-adenosyl-L-methionine = N(omega),N(omega)-dimethyl-L-arginyl-[protein] + 2 S-adenosyl-L-homocysteine + 2 H(+)</text>
        <dbReference type="Rhea" id="RHEA:48096"/>
        <dbReference type="Rhea" id="RHEA-COMP:10532"/>
        <dbReference type="Rhea" id="RHEA-COMP:11991"/>
        <dbReference type="ChEBI" id="CHEBI:15378"/>
        <dbReference type="ChEBI" id="CHEBI:29965"/>
        <dbReference type="ChEBI" id="CHEBI:57856"/>
        <dbReference type="ChEBI" id="CHEBI:59789"/>
        <dbReference type="ChEBI" id="CHEBI:61897"/>
        <dbReference type="EC" id="2.1.1.319"/>
    </reaction>
</comment>
<organism evidence="16 17">
    <name type="scientific">Clytia hemisphaerica</name>
    <dbReference type="NCBI Taxonomy" id="252671"/>
    <lineage>
        <taxon>Eukaryota</taxon>
        <taxon>Metazoa</taxon>
        <taxon>Cnidaria</taxon>
        <taxon>Hydrozoa</taxon>
        <taxon>Hydroidolina</taxon>
        <taxon>Leptothecata</taxon>
        <taxon>Obeliida</taxon>
        <taxon>Clytiidae</taxon>
        <taxon>Clytia</taxon>
    </lineage>
</organism>
<dbReference type="EnsemblMetazoa" id="CLYHEMT020374.2">
    <property type="protein sequence ID" value="CLYHEMP020374.2"/>
    <property type="gene ID" value="CLYHEMG020374"/>
</dbReference>
<evidence type="ECO:0000256" key="1">
    <source>
        <dbReference type="ARBA" id="ARBA00004123"/>
    </source>
</evidence>
<keyword evidence="7 13" id="KW-0949">S-adenosyl-L-methionine</keyword>
<dbReference type="InterPro" id="IPR025799">
    <property type="entry name" value="Arg_MeTrfase"/>
</dbReference>
<dbReference type="GO" id="GO:0032259">
    <property type="term" value="P:methylation"/>
    <property type="evidence" value="ECO:0007669"/>
    <property type="project" value="UniProtKB-KW"/>
</dbReference>
<dbReference type="GO" id="GO:0005634">
    <property type="term" value="C:nucleus"/>
    <property type="evidence" value="ECO:0007669"/>
    <property type="project" value="UniProtKB-SubCell"/>
</dbReference>
<dbReference type="SUPFAM" id="SSF53335">
    <property type="entry name" value="S-adenosyl-L-methionine-dependent methyltransferases"/>
    <property type="match status" value="1"/>
</dbReference>
<dbReference type="InterPro" id="IPR041698">
    <property type="entry name" value="Methyltransf_25"/>
</dbReference>
<proteinExistence type="predicted"/>
<dbReference type="GO" id="GO:0035242">
    <property type="term" value="F:protein-arginine omega-N asymmetric methyltransferase activity"/>
    <property type="evidence" value="ECO:0007669"/>
    <property type="project" value="UniProtKB-EC"/>
</dbReference>
<dbReference type="InterPro" id="IPR055135">
    <property type="entry name" value="PRMT_dom"/>
</dbReference>
<keyword evidence="11" id="KW-0539">Nucleus</keyword>
<evidence type="ECO:0000313" key="16">
    <source>
        <dbReference type="EnsemblMetazoa" id="CLYHEMP020374.2"/>
    </source>
</evidence>
<evidence type="ECO:0000256" key="4">
    <source>
        <dbReference type="ARBA" id="ARBA00022490"/>
    </source>
</evidence>
<keyword evidence="9" id="KW-0805">Transcription regulation</keyword>
<dbReference type="GO" id="GO:0070611">
    <property type="term" value="F:histone H3R2 methyltransferase activity"/>
    <property type="evidence" value="ECO:0007669"/>
    <property type="project" value="TreeGrafter"/>
</dbReference>
<dbReference type="CDD" id="cd02440">
    <property type="entry name" value="AdoMet_MTases"/>
    <property type="match status" value="1"/>
</dbReference>
<dbReference type="InterPro" id="IPR011993">
    <property type="entry name" value="PH-like_dom_sf"/>
</dbReference>